<dbReference type="RefSeq" id="WP_095723039.1">
    <property type="nucleotide sequence ID" value="NZ_NTFS01000214.1"/>
</dbReference>
<protein>
    <submittedName>
        <fullName evidence="2">Uncharacterized protein</fullName>
    </submittedName>
</protein>
<keyword evidence="1" id="KW-0812">Transmembrane</keyword>
<gene>
    <name evidence="2" type="ORF">CK510_18140</name>
</gene>
<evidence type="ECO:0000313" key="3">
    <source>
        <dbReference type="Proteomes" id="UP000218238"/>
    </source>
</evidence>
<dbReference type="AlphaFoldDB" id="A0A2A2TFT0"/>
<comment type="caution">
    <text evidence="2">The sequence shown here is derived from an EMBL/GenBank/DDBJ whole genome shotgun (WGS) entry which is preliminary data.</text>
</comment>
<keyword evidence="1" id="KW-0472">Membrane</keyword>
<dbReference type="EMBL" id="NTFS01000214">
    <property type="protein sequence ID" value="PAX52657.1"/>
    <property type="molecule type" value="Genomic_DNA"/>
</dbReference>
<feature type="transmembrane region" description="Helical" evidence="1">
    <location>
        <begin position="12"/>
        <end position="32"/>
    </location>
</feature>
<keyword evidence="3" id="KW-1185">Reference proteome</keyword>
<name>A0A2A2TFT0_9CYAN</name>
<accession>A0A2A2TFT0</accession>
<evidence type="ECO:0000256" key="1">
    <source>
        <dbReference type="SAM" id="Phobius"/>
    </source>
</evidence>
<organism evidence="2 3">
    <name type="scientific">Brunnivagina elsteri CCALA 953</name>
    <dbReference type="NCBI Taxonomy" id="987040"/>
    <lineage>
        <taxon>Bacteria</taxon>
        <taxon>Bacillati</taxon>
        <taxon>Cyanobacteriota</taxon>
        <taxon>Cyanophyceae</taxon>
        <taxon>Nostocales</taxon>
        <taxon>Calotrichaceae</taxon>
        <taxon>Brunnivagina</taxon>
    </lineage>
</organism>
<reference evidence="2 3" key="1">
    <citation type="submission" date="2017-08" db="EMBL/GenBank/DDBJ databases">
        <title>Draft genome sequence of filamentous cyanobacterium Calothrix elsteri CCALA 953.</title>
        <authorList>
            <person name="Gagunashvili A.N."/>
            <person name="Elster J."/>
            <person name="Andresson O.S."/>
        </authorList>
    </citation>
    <scope>NUCLEOTIDE SEQUENCE [LARGE SCALE GENOMIC DNA]</scope>
    <source>
        <strain evidence="2 3">CCALA 953</strain>
    </source>
</reference>
<evidence type="ECO:0000313" key="2">
    <source>
        <dbReference type="EMBL" id="PAX52657.1"/>
    </source>
</evidence>
<dbReference type="OrthoDB" id="513964at2"/>
<proteinExistence type="predicted"/>
<feature type="transmembrane region" description="Helical" evidence="1">
    <location>
        <begin position="44"/>
        <end position="62"/>
    </location>
</feature>
<dbReference type="Proteomes" id="UP000218238">
    <property type="component" value="Unassembled WGS sequence"/>
</dbReference>
<keyword evidence="1" id="KW-1133">Transmembrane helix</keyword>
<sequence>MVDIFLKRKSVALIFIKMCLILLATMVSYLSVNFCVKEMLRQRYLILLLGFGLNFSYSQVFAQVNRTTEKNIPFQICSEAKNWVRPSATKQKEYLTGLKSRYSNEQVNTLGGKYWTYNIFAFVNYPGGSGIFDINNLSGLWNLKKGDARENKKCNPISSIEGKQEADIWLFRYQPINLKWVNKSYVMVVKPVDKGWKSVHFSRQENQEKLPLTVVTESGKQLQLLKY</sequence>